<name>A0A6S6TTH7_9GAMM</name>
<accession>A0A6S6TTH7</accession>
<sequence>MNIFSKFILITFLISFFSVIFAEEESKNNELVEVVERLCYAPPDGKSNYYKVLGEGEAGIKVKFIGKIAGEALFTQEEWDGVQKVLKEDVAEDRSNYRACVRHLTPIFLGVQDKKNITLEKNDANNSQQKCYAEDIDYKNDNNVKQSIKCLDKKSEDMDFDLGDNKQKKEGITVKFNGCEPIDNHKSVYCYLVIKSEYNSKITLYNDQSQFTPTYFDEELDSRGANYMYVKRNETRNNTYEYQMIKGVPVKITYRHANTKNKITAYFFNIGMNGKTYNFKLPHD</sequence>
<dbReference type="EMBL" id="CACVAT010000417">
    <property type="protein sequence ID" value="CAA6825991.1"/>
    <property type="molecule type" value="Genomic_DNA"/>
</dbReference>
<protein>
    <submittedName>
        <fullName evidence="1">Uncharacterized protein</fullName>
    </submittedName>
</protein>
<evidence type="ECO:0000313" key="1">
    <source>
        <dbReference type="EMBL" id="CAA6825991.1"/>
    </source>
</evidence>
<reference evidence="1" key="1">
    <citation type="submission" date="2020-01" db="EMBL/GenBank/DDBJ databases">
        <authorList>
            <person name="Meier V. D."/>
            <person name="Meier V D."/>
        </authorList>
    </citation>
    <scope>NUCLEOTIDE SEQUENCE</scope>
    <source>
        <strain evidence="1">HLG_WM_MAG_09</strain>
    </source>
</reference>
<dbReference type="AlphaFoldDB" id="A0A6S6TTH7"/>
<proteinExistence type="predicted"/>
<organism evidence="1">
    <name type="scientific">uncultured Thiotrichaceae bacterium</name>
    <dbReference type="NCBI Taxonomy" id="298394"/>
    <lineage>
        <taxon>Bacteria</taxon>
        <taxon>Pseudomonadati</taxon>
        <taxon>Pseudomonadota</taxon>
        <taxon>Gammaproteobacteria</taxon>
        <taxon>Thiotrichales</taxon>
        <taxon>Thiotrichaceae</taxon>
        <taxon>environmental samples</taxon>
    </lineage>
</organism>
<gene>
    <name evidence="1" type="ORF">HELGO_WM18397</name>
</gene>